<name>A0A316U5Y4_9BASI</name>
<evidence type="ECO:0000256" key="4">
    <source>
        <dbReference type="ARBA" id="ARBA00022670"/>
    </source>
</evidence>
<evidence type="ECO:0000256" key="13">
    <source>
        <dbReference type="ARBA" id="ARBA00023242"/>
    </source>
</evidence>
<evidence type="ECO:0000256" key="16">
    <source>
        <dbReference type="SAM" id="MobiDB-lite"/>
    </source>
</evidence>
<evidence type="ECO:0000256" key="12">
    <source>
        <dbReference type="ARBA" id="ARBA00023163"/>
    </source>
</evidence>
<gene>
    <name evidence="19" type="ORF">BCV69DRAFT_282858</name>
</gene>
<dbReference type="InterPro" id="IPR028889">
    <property type="entry name" value="USP"/>
</dbReference>
<feature type="compositionally biased region" description="Basic and acidic residues" evidence="16">
    <location>
        <begin position="364"/>
        <end position="374"/>
    </location>
</feature>
<dbReference type="GO" id="GO:0005634">
    <property type="term" value="C:nucleus"/>
    <property type="evidence" value="ECO:0007669"/>
    <property type="project" value="UniProtKB-SubCell"/>
</dbReference>
<dbReference type="Proteomes" id="UP000245942">
    <property type="component" value="Unassembled WGS sequence"/>
</dbReference>
<evidence type="ECO:0000259" key="17">
    <source>
        <dbReference type="PROSITE" id="PS50235"/>
    </source>
</evidence>
<evidence type="ECO:0000256" key="6">
    <source>
        <dbReference type="ARBA" id="ARBA00022771"/>
    </source>
</evidence>
<evidence type="ECO:0000313" key="19">
    <source>
        <dbReference type="EMBL" id="PWN20639.1"/>
    </source>
</evidence>
<dbReference type="EC" id="3.4.19.12" evidence="3"/>
<evidence type="ECO:0000256" key="7">
    <source>
        <dbReference type="ARBA" id="ARBA00022786"/>
    </source>
</evidence>
<dbReference type="InterPro" id="IPR001394">
    <property type="entry name" value="Peptidase_C19_UCH"/>
</dbReference>
<dbReference type="InterPro" id="IPR038765">
    <property type="entry name" value="Papain-like_cys_pep_sf"/>
</dbReference>
<evidence type="ECO:0000256" key="5">
    <source>
        <dbReference type="ARBA" id="ARBA00022723"/>
    </source>
</evidence>
<evidence type="ECO:0000256" key="14">
    <source>
        <dbReference type="ARBA" id="ARBA00038490"/>
    </source>
</evidence>
<dbReference type="Gene3D" id="3.90.70.10">
    <property type="entry name" value="Cysteine proteinases"/>
    <property type="match status" value="1"/>
</dbReference>
<dbReference type="Pfam" id="PF00443">
    <property type="entry name" value="UCH"/>
    <property type="match status" value="1"/>
</dbReference>
<evidence type="ECO:0000256" key="10">
    <source>
        <dbReference type="ARBA" id="ARBA00022833"/>
    </source>
</evidence>
<evidence type="ECO:0000256" key="11">
    <source>
        <dbReference type="ARBA" id="ARBA00023015"/>
    </source>
</evidence>
<evidence type="ECO:0000256" key="3">
    <source>
        <dbReference type="ARBA" id="ARBA00012759"/>
    </source>
</evidence>
<accession>A0A316U5Y4</accession>
<evidence type="ECO:0000259" key="18">
    <source>
        <dbReference type="PROSITE" id="PS50271"/>
    </source>
</evidence>
<dbReference type="SUPFAM" id="SSF54001">
    <property type="entry name" value="Cysteine proteinases"/>
    <property type="match status" value="1"/>
</dbReference>
<dbReference type="InterPro" id="IPR018200">
    <property type="entry name" value="USP_CS"/>
</dbReference>
<dbReference type="InterPro" id="IPR050185">
    <property type="entry name" value="Ub_carboxyl-term_hydrolase"/>
</dbReference>
<keyword evidence="8" id="KW-0378">Hydrolase</keyword>
<dbReference type="InterPro" id="IPR013083">
    <property type="entry name" value="Znf_RING/FYVE/PHD"/>
</dbReference>
<dbReference type="AlphaFoldDB" id="A0A316U5Y4"/>
<comment type="subcellular location">
    <subcellularLocation>
        <location evidence="2">Nucleus</location>
    </subcellularLocation>
</comment>
<evidence type="ECO:0000313" key="20">
    <source>
        <dbReference type="Proteomes" id="UP000245942"/>
    </source>
</evidence>
<dbReference type="PROSITE" id="PS00973">
    <property type="entry name" value="USP_2"/>
    <property type="match status" value="1"/>
</dbReference>
<dbReference type="SUPFAM" id="SSF57850">
    <property type="entry name" value="RING/U-box"/>
    <property type="match status" value="1"/>
</dbReference>
<sequence length="686" mass="76776">MFSSPSVSRASSIAPPPSAHRDRSPSTSNLSKPSAAPQVDYHPGCSHIAALSPSALKQTLRRYAIGLRWGKRVRRGVITNEEEVEQDEQDLYGGYHHDETQNGKRRKLLPHPTCSSCYSALQRPYLCLDCAFSGCFVDSSRRQPIKQSCIARHLLSSKHTLAFDIHTGSLYCSGCNNVIADPRFELMFHQERGRTAGRSVGPLLGDDKALDALCELPQNAISTRNPRGMHNLSATCFLSVILQSFLHNPILRNFFLADRHNAELCPTNGLEPCMACEMDKMFRDFYAYDGEKATAASPADPWVPSSFLYTIWRAQESSELAQAGQQDSHEFFISALNALHSCLTHPDRLPSARKSEVPQWQNENDGKGTHEDQIRDVEWSYATEEGREDGQPPDFVHKLCDCVVHRAFAGVLQSDVRCLVCGYRSSTHDPVLDLSVDLRPPGLIAEHRQHLQHQASRELSALLDDDGTDGGGSKHKKKKKDKDMSPLVPSRAEGTASKKDKKGYNPSTSTNGVKSSSLSSGTDSQDLLDCLRRYCTSERLPPSSYTCPQCGPVEASKQLSLRRLPPVLCIQLKRFEHTATSSYKIETKVKFPMKLDVREFVTPSVLESQDSRSERIAIDGFVYDLFCVIVHEGTLNTGHYWSFCKWQDQWYRLNDTEARPATVQEVFENAYQLVYSRRALENVVCA</sequence>
<feature type="region of interest" description="Disordered" evidence="16">
    <location>
        <begin position="462"/>
        <end position="523"/>
    </location>
</feature>
<keyword evidence="5" id="KW-0479">Metal-binding</keyword>
<keyword evidence="4" id="KW-0645">Protease</keyword>
<dbReference type="RefSeq" id="XP_025347799.1">
    <property type="nucleotide sequence ID" value="XM_025492501.1"/>
</dbReference>
<feature type="compositionally biased region" description="Low complexity" evidence="16">
    <location>
        <begin position="507"/>
        <end position="523"/>
    </location>
</feature>
<evidence type="ECO:0000256" key="8">
    <source>
        <dbReference type="ARBA" id="ARBA00022801"/>
    </source>
</evidence>
<keyword evidence="7" id="KW-0833">Ubl conjugation pathway</keyword>
<dbReference type="GeneID" id="37014235"/>
<evidence type="ECO:0000256" key="1">
    <source>
        <dbReference type="ARBA" id="ARBA00000707"/>
    </source>
</evidence>
<dbReference type="Pfam" id="PF02148">
    <property type="entry name" value="zf-UBP"/>
    <property type="match status" value="1"/>
</dbReference>
<dbReference type="PANTHER" id="PTHR21646">
    <property type="entry name" value="UBIQUITIN CARBOXYL-TERMINAL HYDROLASE"/>
    <property type="match status" value="1"/>
</dbReference>
<dbReference type="STRING" id="1684307.A0A316U5Y4"/>
<comment type="catalytic activity">
    <reaction evidence="1">
        <text>Thiol-dependent hydrolysis of ester, thioester, amide, peptide and isopeptide bonds formed by the C-terminal Gly of ubiquitin (a 76-residue protein attached to proteins as an intracellular targeting signal).</text>
        <dbReference type="EC" id="3.4.19.12"/>
    </reaction>
</comment>
<dbReference type="GO" id="GO:0016579">
    <property type="term" value="P:protein deubiquitination"/>
    <property type="evidence" value="ECO:0007669"/>
    <property type="project" value="InterPro"/>
</dbReference>
<protein>
    <recommendedName>
        <fullName evidence="3">ubiquitinyl hydrolase 1</fullName>
        <ecNumber evidence="3">3.4.19.12</ecNumber>
    </recommendedName>
</protein>
<keyword evidence="12" id="KW-0804">Transcription</keyword>
<dbReference type="PROSITE" id="PS50235">
    <property type="entry name" value="USP_3"/>
    <property type="match status" value="1"/>
</dbReference>
<evidence type="ECO:0000256" key="15">
    <source>
        <dbReference type="PROSITE-ProRule" id="PRU00502"/>
    </source>
</evidence>
<keyword evidence="20" id="KW-1185">Reference proteome</keyword>
<dbReference type="GO" id="GO:0004843">
    <property type="term" value="F:cysteine-type deubiquitinase activity"/>
    <property type="evidence" value="ECO:0007669"/>
    <property type="project" value="UniProtKB-EC"/>
</dbReference>
<feature type="compositionally biased region" description="Low complexity" evidence="16">
    <location>
        <begin position="1"/>
        <end position="13"/>
    </location>
</feature>
<feature type="region of interest" description="Disordered" evidence="16">
    <location>
        <begin position="1"/>
        <end position="38"/>
    </location>
</feature>
<evidence type="ECO:0000256" key="9">
    <source>
        <dbReference type="ARBA" id="ARBA00022807"/>
    </source>
</evidence>
<feature type="domain" description="USP" evidence="17">
    <location>
        <begin position="227"/>
        <end position="678"/>
    </location>
</feature>
<dbReference type="GO" id="GO:0008270">
    <property type="term" value="F:zinc ion binding"/>
    <property type="evidence" value="ECO:0007669"/>
    <property type="project" value="UniProtKB-KW"/>
</dbReference>
<comment type="similarity">
    <text evidence="14">Belongs to the peptidase C19 family. UBP8 subfamily.</text>
</comment>
<dbReference type="InterPro" id="IPR001607">
    <property type="entry name" value="Znf_UBP"/>
</dbReference>
<dbReference type="OrthoDB" id="289038at2759"/>
<reference evidence="19 20" key="1">
    <citation type="journal article" date="2018" name="Mol. Biol. Evol.">
        <title>Broad Genomic Sampling Reveals a Smut Pathogenic Ancestry of the Fungal Clade Ustilaginomycotina.</title>
        <authorList>
            <person name="Kijpornyongpan T."/>
            <person name="Mondo S.J."/>
            <person name="Barry K."/>
            <person name="Sandor L."/>
            <person name="Lee J."/>
            <person name="Lipzen A."/>
            <person name="Pangilinan J."/>
            <person name="LaButti K."/>
            <person name="Hainaut M."/>
            <person name="Henrissat B."/>
            <person name="Grigoriev I.V."/>
            <person name="Spatafora J.W."/>
            <person name="Aime M.C."/>
        </authorList>
    </citation>
    <scope>NUCLEOTIDE SEQUENCE [LARGE SCALE GENOMIC DNA]</scope>
    <source>
        <strain evidence="19 20">MCA 4718</strain>
    </source>
</reference>
<evidence type="ECO:0000256" key="2">
    <source>
        <dbReference type="ARBA" id="ARBA00004123"/>
    </source>
</evidence>
<feature type="region of interest" description="Disordered" evidence="16">
    <location>
        <begin position="353"/>
        <end position="374"/>
    </location>
</feature>
<dbReference type="GO" id="GO:0006508">
    <property type="term" value="P:proteolysis"/>
    <property type="evidence" value="ECO:0007669"/>
    <property type="project" value="UniProtKB-KW"/>
</dbReference>
<dbReference type="Gene3D" id="3.30.40.10">
    <property type="entry name" value="Zinc/RING finger domain, C3HC4 (zinc finger)"/>
    <property type="match status" value="1"/>
</dbReference>
<keyword evidence="11" id="KW-0805">Transcription regulation</keyword>
<dbReference type="PANTHER" id="PTHR21646:SF33">
    <property type="entry name" value="UBIQUITIN CARBOXYL-TERMINAL HYDROLASE 22"/>
    <property type="match status" value="1"/>
</dbReference>
<keyword evidence="9" id="KW-0788">Thiol protease</keyword>
<keyword evidence="13" id="KW-0539">Nucleus</keyword>
<keyword evidence="10" id="KW-0862">Zinc</keyword>
<proteinExistence type="inferred from homology"/>
<dbReference type="PROSITE" id="PS50271">
    <property type="entry name" value="ZF_UBP"/>
    <property type="match status" value="1"/>
</dbReference>
<organism evidence="19 20">
    <name type="scientific">Pseudomicrostroma glucosiphilum</name>
    <dbReference type="NCBI Taxonomy" id="1684307"/>
    <lineage>
        <taxon>Eukaryota</taxon>
        <taxon>Fungi</taxon>
        <taxon>Dikarya</taxon>
        <taxon>Basidiomycota</taxon>
        <taxon>Ustilaginomycotina</taxon>
        <taxon>Exobasidiomycetes</taxon>
        <taxon>Microstromatales</taxon>
        <taxon>Microstromatales incertae sedis</taxon>
        <taxon>Pseudomicrostroma</taxon>
    </lineage>
</organism>
<feature type="domain" description="UBP-type" evidence="18">
    <location>
        <begin position="92"/>
        <end position="199"/>
    </location>
</feature>
<dbReference type="EMBL" id="KZ819327">
    <property type="protein sequence ID" value="PWN20639.1"/>
    <property type="molecule type" value="Genomic_DNA"/>
</dbReference>
<keyword evidence="6 15" id="KW-0863">Zinc-finger</keyword>